<reference evidence="4" key="1">
    <citation type="submission" date="2019-03" db="EMBL/GenBank/DDBJ databases">
        <title>Lake Tanganyika Metagenome-Assembled Genomes (MAGs).</title>
        <authorList>
            <person name="Tran P."/>
        </authorList>
    </citation>
    <scope>NUCLEOTIDE SEQUENCE</scope>
    <source>
        <strain evidence="4">K_DeepCast_150m_m2_040</strain>
    </source>
</reference>
<comment type="caution">
    <text evidence="4">The sequence shown here is derived from an EMBL/GenBank/DDBJ whole genome shotgun (WGS) entry which is preliminary data.</text>
</comment>
<dbReference type="InterPro" id="IPR008978">
    <property type="entry name" value="HSP20-like_chaperone"/>
</dbReference>
<evidence type="ECO:0000313" key="5">
    <source>
        <dbReference type="Proteomes" id="UP000779900"/>
    </source>
</evidence>
<organism evidence="4 5">
    <name type="scientific">candidate division WOR-3 bacterium</name>
    <dbReference type="NCBI Taxonomy" id="2052148"/>
    <lineage>
        <taxon>Bacteria</taxon>
        <taxon>Bacteria division WOR-3</taxon>
    </lineage>
</organism>
<accession>A0A937XGC8</accession>
<dbReference type="CDD" id="cd06464">
    <property type="entry name" value="ACD_sHsps-like"/>
    <property type="match status" value="1"/>
</dbReference>
<evidence type="ECO:0000313" key="4">
    <source>
        <dbReference type="EMBL" id="MBM3330924.1"/>
    </source>
</evidence>
<dbReference type="PROSITE" id="PS01031">
    <property type="entry name" value="SHSP"/>
    <property type="match status" value="1"/>
</dbReference>
<dbReference type="AlphaFoldDB" id="A0A937XGC8"/>
<dbReference type="InterPro" id="IPR031107">
    <property type="entry name" value="Small_HSP"/>
</dbReference>
<protein>
    <submittedName>
        <fullName evidence="4">Hsp20/alpha crystallin family protein</fullName>
    </submittedName>
</protein>
<evidence type="ECO:0000256" key="1">
    <source>
        <dbReference type="PROSITE-ProRule" id="PRU00285"/>
    </source>
</evidence>
<name>A0A937XGC8_UNCW3</name>
<comment type="similarity">
    <text evidence="1 2">Belongs to the small heat shock protein (HSP20) family.</text>
</comment>
<dbReference type="Gene3D" id="2.60.40.790">
    <property type="match status" value="1"/>
</dbReference>
<proteinExistence type="inferred from homology"/>
<dbReference type="InterPro" id="IPR002068">
    <property type="entry name" value="A-crystallin/Hsp20_dom"/>
</dbReference>
<gene>
    <name evidence="4" type="ORF">FJY68_03620</name>
</gene>
<sequence>MARNVIAWDPFREVSTMREDMERIFDSMLNRYPRERVQAVWAPFVDVEETNDAMIIRAELPGMKREEIKVTVAEDTVTISGERKYESEQKDRTFHRVERAYGSFQRTIALPVSVQGDRAEASYKAGVLELMLPKAERVKAREITVESKD</sequence>
<feature type="domain" description="SHSP" evidence="3">
    <location>
        <begin position="35"/>
        <end position="148"/>
    </location>
</feature>
<dbReference type="Pfam" id="PF00011">
    <property type="entry name" value="HSP20"/>
    <property type="match status" value="1"/>
</dbReference>
<evidence type="ECO:0000256" key="2">
    <source>
        <dbReference type="RuleBase" id="RU003616"/>
    </source>
</evidence>
<dbReference type="EMBL" id="VGIR01000014">
    <property type="protein sequence ID" value="MBM3330924.1"/>
    <property type="molecule type" value="Genomic_DNA"/>
</dbReference>
<dbReference type="Proteomes" id="UP000779900">
    <property type="component" value="Unassembled WGS sequence"/>
</dbReference>
<dbReference type="PANTHER" id="PTHR11527">
    <property type="entry name" value="HEAT-SHOCK PROTEIN 20 FAMILY MEMBER"/>
    <property type="match status" value="1"/>
</dbReference>
<evidence type="ECO:0000259" key="3">
    <source>
        <dbReference type="PROSITE" id="PS01031"/>
    </source>
</evidence>
<dbReference type="SUPFAM" id="SSF49764">
    <property type="entry name" value="HSP20-like chaperones"/>
    <property type="match status" value="1"/>
</dbReference>